<reference evidence="1" key="2">
    <citation type="submission" date="2023-01" db="EMBL/GenBank/DDBJ databases">
        <authorList>
            <person name="Sun Q."/>
            <person name="Evtushenko L."/>
        </authorList>
    </citation>
    <scope>NUCLEOTIDE SEQUENCE</scope>
    <source>
        <strain evidence="1">VKM B-2347</strain>
    </source>
</reference>
<dbReference type="AlphaFoldDB" id="A0A9W6J4H0"/>
<organism evidence="1 2">
    <name type="scientific">Hansschlegelia plantiphila</name>
    <dbReference type="NCBI Taxonomy" id="374655"/>
    <lineage>
        <taxon>Bacteria</taxon>
        <taxon>Pseudomonadati</taxon>
        <taxon>Pseudomonadota</taxon>
        <taxon>Alphaproteobacteria</taxon>
        <taxon>Hyphomicrobiales</taxon>
        <taxon>Methylopilaceae</taxon>
        <taxon>Hansschlegelia</taxon>
    </lineage>
</organism>
<dbReference type="CDD" id="cd00093">
    <property type="entry name" value="HTH_XRE"/>
    <property type="match status" value="1"/>
</dbReference>
<dbReference type="Proteomes" id="UP001143372">
    <property type="component" value="Unassembled WGS sequence"/>
</dbReference>
<name>A0A9W6J4H0_9HYPH</name>
<dbReference type="SUPFAM" id="SSF47413">
    <property type="entry name" value="lambda repressor-like DNA-binding domains"/>
    <property type="match status" value="1"/>
</dbReference>
<dbReference type="InterPro" id="IPR010982">
    <property type="entry name" value="Lambda_DNA-bd_dom_sf"/>
</dbReference>
<dbReference type="GO" id="GO:0003677">
    <property type="term" value="F:DNA binding"/>
    <property type="evidence" value="ECO:0007669"/>
    <property type="project" value="InterPro"/>
</dbReference>
<keyword evidence="2" id="KW-1185">Reference proteome</keyword>
<dbReference type="EMBL" id="BSFI01000021">
    <property type="protein sequence ID" value="GLK69194.1"/>
    <property type="molecule type" value="Genomic_DNA"/>
</dbReference>
<proteinExistence type="predicted"/>
<dbReference type="InterPro" id="IPR001387">
    <property type="entry name" value="Cro/C1-type_HTH"/>
</dbReference>
<sequence>MTVEEIVQLRRNLQMTQRELAEQLGMNIRSWQEVEAGKTKIKEIHELALERVALRRAAETDNPSFMPAGLKADALKAVAPILENVNDTLSVVKQVIARREE</sequence>
<dbReference type="RefSeq" id="WP_271169427.1">
    <property type="nucleotide sequence ID" value="NZ_BSFI01000021.1"/>
</dbReference>
<dbReference type="Gene3D" id="1.10.260.40">
    <property type="entry name" value="lambda repressor-like DNA-binding domains"/>
    <property type="match status" value="1"/>
</dbReference>
<protein>
    <submittedName>
        <fullName evidence="1">Uncharacterized protein</fullName>
    </submittedName>
</protein>
<reference evidence="1" key="1">
    <citation type="journal article" date="2014" name="Int. J. Syst. Evol. Microbiol.">
        <title>Complete genome sequence of Corynebacterium casei LMG S-19264T (=DSM 44701T), isolated from a smear-ripened cheese.</title>
        <authorList>
            <consortium name="US DOE Joint Genome Institute (JGI-PGF)"/>
            <person name="Walter F."/>
            <person name="Albersmeier A."/>
            <person name="Kalinowski J."/>
            <person name="Ruckert C."/>
        </authorList>
    </citation>
    <scope>NUCLEOTIDE SEQUENCE</scope>
    <source>
        <strain evidence="1">VKM B-2347</strain>
    </source>
</reference>
<accession>A0A9W6J4H0</accession>
<evidence type="ECO:0000313" key="1">
    <source>
        <dbReference type="EMBL" id="GLK69194.1"/>
    </source>
</evidence>
<gene>
    <name evidence="1" type="ORF">GCM10008179_28320</name>
</gene>
<evidence type="ECO:0000313" key="2">
    <source>
        <dbReference type="Proteomes" id="UP001143372"/>
    </source>
</evidence>
<comment type="caution">
    <text evidence="1">The sequence shown here is derived from an EMBL/GenBank/DDBJ whole genome shotgun (WGS) entry which is preliminary data.</text>
</comment>